<reference evidence="2 3" key="1">
    <citation type="submission" date="2024-06" db="EMBL/GenBank/DDBJ databases">
        <authorList>
            <person name="Woo H."/>
        </authorList>
    </citation>
    <scope>NUCLEOTIDE SEQUENCE [LARGE SCALE GENOMIC DNA]</scope>
    <source>
        <strain evidence="2 3">Si-c</strain>
    </source>
</reference>
<gene>
    <name evidence="2" type="ORF">ABQJ54_08295</name>
</gene>
<dbReference type="PANTHER" id="PTHR41282">
    <property type="entry name" value="CONSERVED TRANSMEMBRANE PROTEIN-RELATED"/>
    <property type="match status" value="1"/>
</dbReference>
<dbReference type="EMBL" id="JBFOHK010000002">
    <property type="protein sequence ID" value="MEW9571750.1"/>
    <property type="molecule type" value="Genomic_DNA"/>
</dbReference>
<keyword evidence="1" id="KW-0812">Transmembrane</keyword>
<keyword evidence="1" id="KW-1133">Transmembrane helix</keyword>
<feature type="transmembrane region" description="Helical" evidence="1">
    <location>
        <begin position="92"/>
        <end position="112"/>
    </location>
</feature>
<feature type="transmembrane region" description="Helical" evidence="1">
    <location>
        <begin position="118"/>
        <end position="137"/>
    </location>
</feature>
<keyword evidence="1" id="KW-0472">Membrane</keyword>
<dbReference type="Proteomes" id="UP001556220">
    <property type="component" value="Unassembled WGS sequence"/>
</dbReference>
<name>A0ABV3QDB9_9GAMM</name>
<evidence type="ECO:0000256" key="1">
    <source>
        <dbReference type="SAM" id="Phobius"/>
    </source>
</evidence>
<feature type="transmembrane region" description="Helical" evidence="1">
    <location>
        <begin position="39"/>
        <end position="58"/>
    </location>
</feature>
<evidence type="ECO:0000313" key="2">
    <source>
        <dbReference type="EMBL" id="MEW9571750.1"/>
    </source>
</evidence>
<comment type="caution">
    <text evidence="2">The sequence shown here is derived from an EMBL/GenBank/DDBJ whole genome shotgun (WGS) entry which is preliminary data.</text>
</comment>
<dbReference type="PANTHER" id="PTHR41282:SF1">
    <property type="entry name" value="CONSERVED TRANSMEMBRANE PROTEIN-RELATED"/>
    <property type="match status" value="1"/>
</dbReference>
<protein>
    <submittedName>
        <fullName evidence="2">Bax inhibitor-1/YccA family protein</fullName>
    </submittedName>
</protein>
<dbReference type="RefSeq" id="WP_367853827.1">
    <property type="nucleotide sequence ID" value="NZ_JBFOHK010000002.1"/>
</dbReference>
<organism evidence="2 3">
    <name type="scientific">Rhodanobacter lycopersici</name>
    <dbReference type="NCBI Taxonomy" id="3162487"/>
    <lineage>
        <taxon>Bacteria</taxon>
        <taxon>Pseudomonadati</taxon>
        <taxon>Pseudomonadota</taxon>
        <taxon>Gammaproteobacteria</taxon>
        <taxon>Lysobacterales</taxon>
        <taxon>Rhodanobacteraceae</taxon>
        <taxon>Rhodanobacter</taxon>
    </lineage>
</organism>
<feature type="transmembrane region" description="Helical" evidence="1">
    <location>
        <begin position="179"/>
        <end position="203"/>
    </location>
</feature>
<feature type="transmembrane region" description="Helical" evidence="1">
    <location>
        <begin position="223"/>
        <end position="244"/>
    </location>
</feature>
<sequence length="251" mass="26496">MQSGNPALNKNTFLDAASGTVFSRDGAAMTLNGTVNKTGLLLLLVVVGAMFSWSRFAGPASLPAMAPLVLAGALAGFVLAMITAFKKTWAPVTAPLYALAEGVFVGALSAIFEMRYPGIVMQAVALTFGTMAVLLLGYRSGLIRVTDKFRAGVVAATGGILLIYLASFVMGFFGHSFGFITGSSGIGILFSLAVVVIAALNLVLDFDMIEQGVNAGAPKYMEWYGAFALVVTLVWLYLEMLRLLSKLQSRN</sequence>
<accession>A0ABV3QDB9</accession>
<keyword evidence="3" id="KW-1185">Reference proteome</keyword>
<feature type="transmembrane region" description="Helical" evidence="1">
    <location>
        <begin position="64"/>
        <end position="85"/>
    </location>
</feature>
<evidence type="ECO:0000313" key="3">
    <source>
        <dbReference type="Proteomes" id="UP001556220"/>
    </source>
</evidence>
<dbReference type="PIRSF" id="PIRSF009160">
    <property type="entry name" value="UCP009160"/>
    <property type="match status" value="1"/>
</dbReference>
<proteinExistence type="predicted"/>
<dbReference type="Pfam" id="PF12811">
    <property type="entry name" value="BaxI_1"/>
    <property type="match status" value="1"/>
</dbReference>
<dbReference type="InterPro" id="IPR010539">
    <property type="entry name" value="BaxI_1-like"/>
</dbReference>
<feature type="transmembrane region" description="Helical" evidence="1">
    <location>
        <begin position="149"/>
        <end position="173"/>
    </location>
</feature>